<accession>A0A2T4ULQ2</accession>
<organism evidence="2 3">
    <name type="scientific">Paraconexibacter algicola</name>
    <dbReference type="NCBI Taxonomy" id="2133960"/>
    <lineage>
        <taxon>Bacteria</taxon>
        <taxon>Bacillati</taxon>
        <taxon>Actinomycetota</taxon>
        <taxon>Thermoleophilia</taxon>
        <taxon>Solirubrobacterales</taxon>
        <taxon>Paraconexibacteraceae</taxon>
        <taxon>Paraconexibacter</taxon>
    </lineage>
</organism>
<name>A0A2T4ULQ2_9ACTN</name>
<gene>
    <name evidence="2" type="ORF">C7Y72_11170</name>
</gene>
<evidence type="ECO:0000313" key="2">
    <source>
        <dbReference type="EMBL" id="PTL60159.1"/>
    </source>
</evidence>
<feature type="transmembrane region" description="Helical" evidence="1">
    <location>
        <begin position="195"/>
        <end position="217"/>
    </location>
</feature>
<dbReference type="OrthoDB" id="4616494at2"/>
<dbReference type="AlphaFoldDB" id="A0A2T4ULQ2"/>
<feature type="transmembrane region" description="Helical" evidence="1">
    <location>
        <begin position="56"/>
        <end position="77"/>
    </location>
</feature>
<evidence type="ECO:0000256" key="1">
    <source>
        <dbReference type="SAM" id="Phobius"/>
    </source>
</evidence>
<dbReference type="RefSeq" id="WP_107568804.1">
    <property type="nucleotide sequence ID" value="NZ_PYYB01000001.1"/>
</dbReference>
<dbReference type="EMBL" id="PYYB01000001">
    <property type="protein sequence ID" value="PTL60159.1"/>
    <property type="molecule type" value="Genomic_DNA"/>
</dbReference>
<keyword evidence="1" id="KW-0472">Membrane</keyword>
<feature type="transmembrane region" description="Helical" evidence="1">
    <location>
        <begin position="89"/>
        <end position="115"/>
    </location>
</feature>
<evidence type="ECO:0000313" key="3">
    <source>
        <dbReference type="Proteomes" id="UP000240739"/>
    </source>
</evidence>
<proteinExistence type="predicted"/>
<keyword evidence="1" id="KW-1133">Transmembrane helix</keyword>
<protein>
    <recommendedName>
        <fullName evidence="4">DUF4386 family protein</fullName>
    </recommendedName>
</protein>
<feature type="transmembrane region" description="Helical" evidence="1">
    <location>
        <begin position="167"/>
        <end position="189"/>
    </location>
</feature>
<feature type="transmembrane region" description="Helical" evidence="1">
    <location>
        <begin position="135"/>
        <end position="155"/>
    </location>
</feature>
<feature type="transmembrane region" description="Helical" evidence="1">
    <location>
        <begin position="12"/>
        <end position="31"/>
    </location>
</feature>
<keyword evidence="1" id="KW-0812">Transmembrane</keyword>
<comment type="caution">
    <text evidence="2">The sequence shown here is derived from an EMBL/GenBank/DDBJ whole genome shotgun (WGS) entry which is preliminary data.</text>
</comment>
<evidence type="ECO:0008006" key="4">
    <source>
        <dbReference type="Google" id="ProtNLM"/>
    </source>
</evidence>
<reference evidence="2 3" key="1">
    <citation type="submission" date="2018-03" db="EMBL/GenBank/DDBJ databases">
        <title>Aquarubrobacter algicola gen. nov., sp. nov., a novel actinobacterium isolated from shallow eutrophic lake during the end of cyanobacterial harmful algal blooms.</title>
        <authorList>
            <person name="Chun S.J."/>
        </authorList>
    </citation>
    <scope>NUCLEOTIDE SEQUENCE [LARGE SCALE GENOMIC DNA]</scope>
    <source>
        <strain evidence="2 3">Seoho-28</strain>
    </source>
</reference>
<sequence length="242" mass="26469">MTSTRVQLWCAWSGPAFIVLFFSGMLVASLLPPPEPDWTAQRTAEFWRSDPDLKRLGLSLMMASTTFLAPFGVAIFLQLRRIPGAIAPAYTALAGAAVGMVAVVVPTIMMLSIALRPERDPEITQALTDLAFIPFVVNWPPALVQALGLGVGVLMDRRREDPVLPRWLGYYALWTGFLFLPGTLLVFFLDGVWAWNGILSFWLVAVLFGMFQLVVFVQVRAAILRAAATPTPAEPAPEAVPA</sequence>
<dbReference type="Proteomes" id="UP000240739">
    <property type="component" value="Unassembled WGS sequence"/>
</dbReference>
<keyword evidence="3" id="KW-1185">Reference proteome</keyword>